<gene>
    <name evidence="1" type="ORF">Q612_NSC00047G0002</name>
</gene>
<comment type="caution">
    <text evidence="1">The sequence shown here is derived from an EMBL/GenBank/DDBJ whole genome shotgun (WGS) entry which is preliminary data.</text>
</comment>
<proteinExistence type="predicted"/>
<protein>
    <submittedName>
        <fullName evidence="1">Uncharacterized protein</fullName>
    </submittedName>
</protein>
<accession>W1UFF0</accession>
<dbReference type="Proteomes" id="UP000018840">
    <property type="component" value="Unassembled WGS sequence"/>
</dbReference>
<dbReference type="RefSeq" id="WP_024047737.1">
    <property type="nucleotide sequence ID" value="NZ_AZMC01000047.1"/>
</dbReference>
<dbReference type="AlphaFoldDB" id="W1UFF0"/>
<dbReference type="EMBL" id="AZMC01000047">
    <property type="protein sequence ID" value="ETI90308.1"/>
    <property type="molecule type" value="Genomic_DNA"/>
</dbReference>
<feature type="non-terminal residue" evidence="1">
    <location>
        <position position="77"/>
    </location>
</feature>
<evidence type="ECO:0000313" key="2">
    <source>
        <dbReference type="Proteomes" id="UP000018840"/>
    </source>
</evidence>
<reference evidence="1 2" key="1">
    <citation type="submission" date="2013-12" db="EMBL/GenBank/DDBJ databases">
        <title>A Varibaculum cambriense genome reconstructed from a premature infant gut community with otherwise low bacterial novelty that shifts toward anaerobic metabolism during the third week of life.</title>
        <authorList>
            <person name="Brown C.T."/>
            <person name="Sharon I."/>
            <person name="Thomas B.C."/>
            <person name="Castelle C.J."/>
            <person name="Morowitz M.J."/>
            <person name="Banfield J.F."/>
        </authorList>
    </citation>
    <scope>NUCLEOTIDE SEQUENCE [LARGE SCALE GENOMIC DNA]</scope>
    <source>
        <strain evidence="2">DORA_17_25</strain>
    </source>
</reference>
<evidence type="ECO:0000313" key="1">
    <source>
        <dbReference type="EMBL" id="ETI90308.1"/>
    </source>
</evidence>
<name>W1UFF0_9FIRM</name>
<sequence>MKKKLIIGIILVLLILTGVGYGVGNFFVHYALSPVSDSAKRNINEEDKIDTAKGTEKVILQNQKKEQKKATEFKKTT</sequence>
<organism evidence="1 2">
    <name type="scientific">Negativicoccus succinicivorans DORA_17_25</name>
    <dbReference type="NCBI Taxonomy" id="1403945"/>
    <lineage>
        <taxon>Bacteria</taxon>
        <taxon>Bacillati</taxon>
        <taxon>Bacillota</taxon>
        <taxon>Negativicutes</taxon>
        <taxon>Veillonellales</taxon>
        <taxon>Veillonellaceae</taxon>
        <taxon>Negativicoccus</taxon>
    </lineage>
</organism>